<dbReference type="EMBL" id="ML979137">
    <property type="protein sequence ID" value="KAF1914210.1"/>
    <property type="molecule type" value="Genomic_DNA"/>
</dbReference>
<proteinExistence type="predicted"/>
<keyword evidence="2" id="KW-1185">Reference proteome</keyword>
<dbReference type="AlphaFoldDB" id="A0A6A5QHB8"/>
<organism evidence="1 2">
    <name type="scientific">Ampelomyces quisqualis</name>
    <name type="common">Powdery mildew agent</name>
    <dbReference type="NCBI Taxonomy" id="50730"/>
    <lineage>
        <taxon>Eukaryota</taxon>
        <taxon>Fungi</taxon>
        <taxon>Dikarya</taxon>
        <taxon>Ascomycota</taxon>
        <taxon>Pezizomycotina</taxon>
        <taxon>Dothideomycetes</taxon>
        <taxon>Pleosporomycetidae</taxon>
        <taxon>Pleosporales</taxon>
        <taxon>Pleosporineae</taxon>
        <taxon>Phaeosphaeriaceae</taxon>
        <taxon>Ampelomyces</taxon>
    </lineage>
</organism>
<evidence type="ECO:0000313" key="2">
    <source>
        <dbReference type="Proteomes" id="UP000800096"/>
    </source>
</evidence>
<reference evidence="1" key="1">
    <citation type="journal article" date="2020" name="Stud. Mycol.">
        <title>101 Dothideomycetes genomes: a test case for predicting lifestyles and emergence of pathogens.</title>
        <authorList>
            <person name="Haridas S."/>
            <person name="Albert R."/>
            <person name="Binder M."/>
            <person name="Bloem J."/>
            <person name="Labutti K."/>
            <person name="Salamov A."/>
            <person name="Andreopoulos B."/>
            <person name="Baker S."/>
            <person name="Barry K."/>
            <person name="Bills G."/>
            <person name="Bluhm B."/>
            <person name="Cannon C."/>
            <person name="Castanera R."/>
            <person name="Culley D."/>
            <person name="Daum C."/>
            <person name="Ezra D."/>
            <person name="Gonzalez J."/>
            <person name="Henrissat B."/>
            <person name="Kuo A."/>
            <person name="Liang C."/>
            <person name="Lipzen A."/>
            <person name="Lutzoni F."/>
            <person name="Magnuson J."/>
            <person name="Mondo S."/>
            <person name="Nolan M."/>
            <person name="Ohm R."/>
            <person name="Pangilinan J."/>
            <person name="Park H.-J."/>
            <person name="Ramirez L."/>
            <person name="Alfaro M."/>
            <person name="Sun H."/>
            <person name="Tritt A."/>
            <person name="Yoshinaga Y."/>
            <person name="Zwiers L.-H."/>
            <person name="Turgeon B."/>
            <person name="Goodwin S."/>
            <person name="Spatafora J."/>
            <person name="Crous P."/>
            <person name="Grigoriev I."/>
        </authorList>
    </citation>
    <scope>NUCLEOTIDE SEQUENCE</scope>
    <source>
        <strain evidence="1">HMLAC05119</strain>
    </source>
</reference>
<gene>
    <name evidence="1" type="ORF">BDU57DRAFT_577924</name>
</gene>
<dbReference type="Proteomes" id="UP000800096">
    <property type="component" value="Unassembled WGS sequence"/>
</dbReference>
<sequence>MAKAESRRMHKIPFCVGVKLKKPEHRPPPAQGHQSKEASSCFQKRAIRLLAATTHDWQHAAALRGRYVQNRHLADEAQGIRHHVAGSPICPEQRTAIAGAKGQASYRSLIYSGSSRCFVSETSTIAQCNASPADELWGLQFTAESAHPADGRVLAKTLARGSSAASSPIPSDYRIPWPYEYCAQVVPVSTVAVPRIC</sequence>
<evidence type="ECO:0000313" key="1">
    <source>
        <dbReference type="EMBL" id="KAF1914210.1"/>
    </source>
</evidence>
<accession>A0A6A5QHB8</accession>
<protein>
    <submittedName>
        <fullName evidence="1">Uncharacterized protein</fullName>
    </submittedName>
</protein>
<name>A0A6A5QHB8_AMPQU</name>